<dbReference type="InterPro" id="IPR004260">
    <property type="entry name" value="Pyr-dimer_DNA_glycosylase"/>
</dbReference>
<sequence>MFNSGQLWLAMNIFILDLDIERCAQYHCDQHVVKMILESVQLLCTALNKKGFTTPYKSTHIKHPCVLWVEESYANFQWLYQLTQALNREYQFRYAKSEDHKSMAVLKQIGDIPELNRAFPHQSLTPFAQAMPDEYKVVDDPVLAYRRFYLGDKSRFAKWSKREVPSWYRDNAFNGGLYADSI</sequence>
<dbReference type="STRING" id="861298.SAMN04488136_13559"/>
<protein>
    <submittedName>
        <fullName evidence="1">Uncharacterized protein</fullName>
    </submittedName>
</protein>
<dbReference type="AlphaFoldDB" id="A0A1G8G9Y3"/>
<evidence type="ECO:0000313" key="2">
    <source>
        <dbReference type="Proteomes" id="UP000198854"/>
    </source>
</evidence>
<dbReference type="Pfam" id="PF03013">
    <property type="entry name" value="Pyr_excise"/>
    <property type="match status" value="1"/>
</dbReference>
<proteinExistence type="predicted"/>
<accession>A0A1G8G9Y3</accession>
<dbReference type="Proteomes" id="UP000198854">
    <property type="component" value="Unassembled WGS sequence"/>
</dbReference>
<gene>
    <name evidence="1" type="ORF">SAMN04488136_13559</name>
</gene>
<name>A0A1G8G9Y3_9VIBR</name>
<reference evidence="1 2" key="1">
    <citation type="submission" date="2016-10" db="EMBL/GenBank/DDBJ databases">
        <authorList>
            <person name="de Groot N.N."/>
        </authorList>
    </citation>
    <scope>NUCLEOTIDE SEQUENCE [LARGE SCALE GENOMIC DNA]</scope>
    <source>
        <strain evidence="1 2">CGMCC 1.10228</strain>
    </source>
</reference>
<dbReference type="EMBL" id="FNDD01000035">
    <property type="protein sequence ID" value="SDH91194.1"/>
    <property type="molecule type" value="Genomic_DNA"/>
</dbReference>
<keyword evidence="2" id="KW-1185">Reference proteome</keyword>
<evidence type="ECO:0000313" key="1">
    <source>
        <dbReference type="EMBL" id="SDH91194.1"/>
    </source>
</evidence>
<organism evidence="1 2">
    <name type="scientific">Vibrio xiamenensis</name>
    <dbReference type="NCBI Taxonomy" id="861298"/>
    <lineage>
        <taxon>Bacteria</taxon>
        <taxon>Pseudomonadati</taxon>
        <taxon>Pseudomonadota</taxon>
        <taxon>Gammaproteobacteria</taxon>
        <taxon>Vibrionales</taxon>
        <taxon>Vibrionaceae</taxon>
        <taxon>Vibrio</taxon>
    </lineage>
</organism>